<feature type="domain" description="Ferredoxin thioredoxin reductase alpha chain" evidence="5">
    <location>
        <begin position="68"/>
        <end position="141"/>
    </location>
</feature>
<accession>A0A9Q0HXC1</accession>
<dbReference type="EMBL" id="JAMQYH010000001">
    <property type="protein sequence ID" value="KAJ1702104.1"/>
    <property type="molecule type" value="Genomic_DNA"/>
</dbReference>
<dbReference type="GO" id="GO:0015979">
    <property type="term" value="P:photosynthesis"/>
    <property type="evidence" value="ECO:0007669"/>
    <property type="project" value="InterPro"/>
</dbReference>
<dbReference type="AlphaFoldDB" id="A0A9Q0HXC1"/>
<comment type="subunit">
    <text evidence="2">Heterodimer of subunit A (variable subunit) and subunit B (catalytic subunit). Heterodimeric FTR forms a complex with ferredoxin and thioredoxin.</text>
</comment>
<comment type="caution">
    <text evidence="6">The sequence shown here is derived from an EMBL/GenBank/DDBJ whole genome shotgun (WGS) entry which is preliminary data.</text>
</comment>
<evidence type="ECO:0000313" key="6">
    <source>
        <dbReference type="EMBL" id="KAJ1702104.1"/>
    </source>
</evidence>
<dbReference type="InterPro" id="IPR004207">
    <property type="entry name" value="Fd_thioredoxin_Rdtase_alpha"/>
</dbReference>
<protein>
    <recommendedName>
        <fullName evidence="5">Ferredoxin thioredoxin reductase alpha chain domain-containing protein</fullName>
    </recommendedName>
</protein>
<keyword evidence="1" id="KW-0560">Oxidoreductase</keyword>
<dbReference type="GO" id="GO:0016491">
    <property type="term" value="F:oxidoreductase activity"/>
    <property type="evidence" value="ECO:0007669"/>
    <property type="project" value="UniProtKB-KW"/>
</dbReference>
<keyword evidence="7" id="KW-1185">Reference proteome</keyword>
<dbReference type="Pfam" id="PF02941">
    <property type="entry name" value="FeThRed_A"/>
    <property type="match status" value="1"/>
</dbReference>
<dbReference type="InterPro" id="IPR044166">
    <property type="entry name" value="FTRV"/>
</dbReference>
<name>A0A9Q0HXC1_9POAL</name>
<reference evidence="6" key="1">
    <citation type="journal article" date="2022" name="Cell">
        <title>Repeat-based holocentromeres influence genome architecture and karyotype evolution.</title>
        <authorList>
            <person name="Hofstatter P.G."/>
            <person name="Thangavel G."/>
            <person name="Lux T."/>
            <person name="Neumann P."/>
            <person name="Vondrak T."/>
            <person name="Novak P."/>
            <person name="Zhang M."/>
            <person name="Costa L."/>
            <person name="Castellani M."/>
            <person name="Scott A."/>
            <person name="Toegelov H."/>
            <person name="Fuchs J."/>
            <person name="Mata-Sucre Y."/>
            <person name="Dias Y."/>
            <person name="Vanzela A.L.L."/>
            <person name="Huettel B."/>
            <person name="Almeida C.C.S."/>
            <person name="Simkova H."/>
            <person name="Souza G."/>
            <person name="Pedrosa-Harand A."/>
            <person name="Macas J."/>
            <person name="Mayer K.F.X."/>
            <person name="Houben A."/>
            <person name="Marques A."/>
        </authorList>
    </citation>
    <scope>NUCLEOTIDE SEQUENCE</scope>
    <source>
        <strain evidence="6">RhyBre1mFocal</strain>
    </source>
</reference>
<evidence type="ECO:0000313" key="7">
    <source>
        <dbReference type="Proteomes" id="UP001151287"/>
    </source>
</evidence>
<sequence length="146" mass="16250">MTSCATTPSTLPFSPLRRMSPFHPTRFLNSPSPRPSISHRGFSCHVAVSSDISSSVTSEEEAEAAAKIGKKVRVTVPLKVYHVMKQPDLDLCGLEGVIKQYVAIWKGKRITANLPFKVEFLIPVEGQDKPVKVLAHLREDEFEYVD</sequence>
<dbReference type="PANTHER" id="PTHR46937:SF4">
    <property type="entry name" value="FERREDOXIN-THIOREDOXIN REDUCTASE SUBUNIT A1, CHLOROPLASTIC"/>
    <property type="match status" value="1"/>
</dbReference>
<evidence type="ECO:0000256" key="2">
    <source>
        <dbReference type="ARBA" id="ARBA00026011"/>
    </source>
</evidence>
<organism evidence="6 7">
    <name type="scientific">Rhynchospora breviuscula</name>
    <dbReference type="NCBI Taxonomy" id="2022672"/>
    <lineage>
        <taxon>Eukaryota</taxon>
        <taxon>Viridiplantae</taxon>
        <taxon>Streptophyta</taxon>
        <taxon>Embryophyta</taxon>
        <taxon>Tracheophyta</taxon>
        <taxon>Spermatophyta</taxon>
        <taxon>Magnoliopsida</taxon>
        <taxon>Liliopsida</taxon>
        <taxon>Poales</taxon>
        <taxon>Cyperaceae</taxon>
        <taxon>Cyperoideae</taxon>
        <taxon>Rhynchosporeae</taxon>
        <taxon>Rhynchospora</taxon>
    </lineage>
</organism>
<dbReference type="Proteomes" id="UP001151287">
    <property type="component" value="Unassembled WGS sequence"/>
</dbReference>
<dbReference type="PANTHER" id="PTHR46937">
    <property type="entry name" value="FERREDOXIN-THIOREDOXIN REDUCTASE, VARIABLE CHAIN"/>
    <property type="match status" value="1"/>
</dbReference>
<evidence type="ECO:0000259" key="5">
    <source>
        <dbReference type="Pfam" id="PF02941"/>
    </source>
</evidence>
<comment type="similarity">
    <text evidence="4">Belongs to the ferredoxin thioredoxin reductase alpha subunit family.</text>
</comment>
<evidence type="ECO:0000256" key="1">
    <source>
        <dbReference type="ARBA" id="ARBA00023002"/>
    </source>
</evidence>
<evidence type="ECO:0000256" key="4">
    <source>
        <dbReference type="ARBA" id="ARBA00034490"/>
    </source>
</evidence>
<evidence type="ECO:0000256" key="3">
    <source>
        <dbReference type="ARBA" id="ARBA00034474"/>
    </source>
</evidence>
<gene>
    <name evidence="6" type="ORF">LUZ63_001883</name>
</gene>
<dbReference type="SUPFAM" id="SSF50090">
    <property type="entry name" value="Electron transport accessory proteins"/>
    <property type="match status" value="1"/>
</dbReference>
<dbReference type="InterPro" id="IPR008990">
    <property type="entry name" value="Elect_transpt_acc-like_dom_sf"/>
</dbReference>
<dbReference type="Gene3D" id="2.30.30.50">
    <property type="match status" value="1"/>
</dbReference>
<proteinExistence type="inferred from homology"/>
<dbReference type="OrthoDB" id="1916328at2759"/>
<comment type="function">
    <text evidence="3">Variable subunit of the ferredoxin-thioredoxin reductase (FTR), which catalyzes the two-electron reduction of thioredoxins by the electrons provided by reduced ferredoxin.</text>
</comment>